<dbReference type="NCBIfam" id="NF038128">
    <property type="entry name" value="choice_anch_J"/>
    <property type="match status" value="4"/>
</dbReference>
<sequence length="1006" mass="106809">MKKTTLMCFIILVFCFQSYAQFTENFDTNTTLPAGWSIINQGGANGWTIYDQGTGAHSGTNIVRIQYNTTAHDDYLISPAINVTSGVNDRISFYIKSLNSGFLEPYEVLLSTTTNTASSDFSVVLQSSQLASAADWEKKEFILTSYAGQTVYIAIRATGTDQDRLAVDDFVNDTAPSCPQPTVLTTNAILSTSAELGWTENGTASLYNVEVVTSGTPATGTATDTGVNNSFNKTGLTPATTYDYYVQADCGGGDLSLWSGPYTFTTACVAVDSFNENFDGVTTPALPPCWSKLIDNGASTYATVTTSTSADNTAPNGVTLYNDSSSSTANIMLISPLLSNLSDGTNQLRFFARAGTASQDIEVGTITNPADGSTFTPLTTVDLSTNHTEYIVLFDTYFGLDSYVAVRRLSTSTYTSVYLDDMVWEPIPSCPKPSILTTSTILATSAELGWTENGTATLYNVEVVTSGTPATGTATDTGVSNPFNKTGLTPATTYDYYVQADCGGGDLSLWSGPYTFTTACVAVDSFNENFDGVTTPALPTCWSKLIDNGASTYATVTTSTSADNTAPNGVTLYNSDSPSTANIMLISPLLSNLSDGTHQLRFFARAGTASQDIEVGTITNPTDGSTFTSLTTVDLSTTHTEYIVTFNTYSGLDSYVAVRRLSTSTYTDVYLDDMIWEPMPSCPKPSILTTNAILATSAELGWTENGTASLYNVEVVTSGTPATGTATDTGVSNPFNKTGLTPATTYDYYVQADCGGGDLSLWSGPYTFTTACVAVDSFNENFDGVTTPALPTCWSKLIDNGASTYATVTTSTSADNTAPNGVALYNSDSPSTANIILISPLLSNLSDGTHQLRFFARAGTASQDIEVGTITNPADGSTFTSLATVDLSTTHTEYIVRFDTYFGLDSYIAVRRLSTSTYTYVYLDDMAWETIPACQDPIGLAVSNLTDTSGDITWSATSGSYEYVLDTNTADPVGSGTALTTETYNATGLTSSTTYYFHVRTDCGSG</sequence>
<evidence type="ECO:0000259" key="2">
    <source>
        <dbReference type="PROSITE" id="PS50853"/>
    </source>
</evidence>
<dbReference type="InterPro" id="IPR013783">
    <property type="entry name" value="Ig-like_fold"/>
</dbReference>
<dbReference type="RefSeq" id="WP_140961509.1">
    <property type="nucleotide sequence ID" value="NZ_VEVQ02000003.1"/>
</dbReference>
<organism evidence="3 4">
    <name type="scientific">Flavobacterium jejuense</name>
    <dbReference type="NCBI Taxonomy" id="1544455"/>
    <lineage>
        <taxon>Bacteria</taxon>
        <taxon>Pseudomonadati</taxon>
        <taxon>Bacteroidota</taxon>
        <taxon>Flavobacteriia</taxon>
        <taxon>Flavobacteriales</taxon>
        <taxon>Flavobacteriaceae</taxon>
        <taxon>Flavobacterium</taxon>
    </lineage>
</organism>
<comment type="caution">
    <text evidence="3">The sequence shown here is derived from an EMBL/GenBank/DDBJ whole genome shotgun (WGS) entry which is preliminary data.</text>
</comment>
<evidence type="ECO:0000313" key="4">
    <source>
        <dbReference type="Proteomes" id="UP000817854"/>
    </source>
</evidence>
<reference evidence="4" key="1">
    <citation type="submission" date="2019-05" db="EMBL/GenBank/DDBJ databases">
        <title>Flavobacterium profundi sp. nov., isolated from a deep-sea seamount.</title>
        <authorList>
            <person name="Zhang D.-C."/>
        </authorList>
    </citation>
    <scope>NUCLEOTIDE SEQUENCE [LARGE SCALE GENOMIC DNA]</scope>
    <source>
        <strain evidence="4">EC11</strain>
    </source>
</reference>
<dbReference type="EMBL" id="VEVQ02000003">
    <property type="protein sequence ID" value="NHN25399.1"/>
    <property type="molecule type" value="Genomic_DNA"/>
</dbReference>
<dbReference type="Proteomes" id="UP000817854">
    <property type="component" value="Unassembled WGS sequence"/>
</dbReference>
<evidence type="ECO:0000256" key="1">
    <source>
        <dbReference type="SAM" id="SignalP"/>
    </source>
</evidence>
<name>A0ABX0IRI5_9FLAO</name>
<dbReference type="Gene3D" id="2.60.120.200">
    <property type="match status" value="4"/>
</dbReference>
<dbReference type="CDD" id="cd00063">
    <property type="entry name" value="FN3"/>
    <property type="match status" value="3"/>
</dbReference>
<dbReference type="Gene3D" id="2.60.40.10">
    <property type="entry name" value="Immunoglobulins"/>
    <property type="match status" value="4"/>
</dbReference>
<feature type="domain" description="Fibronectin type-III" evidence="2">
    <location>
        <begin position="684"/>
        <end position="773"/>
    </location>
</feature>
<reference evidence="3 4" key="2">
    <citation type="submission" date="2019-05" db="EMBL/GenBank/DDBJ databases">
        <authorList>
            <person name="Lianzixin W."/>
        </authorList>
    </citation>
    <scope>NUCLEOTIDE SEQUENCE [LARGE SCALE GENOMIC DNA]</scope>
    <source>
        <strain evidence="3 4">EC11</strain>
    </source>
</reference>
<feature type="domain" description="Fibronectin type-III" evidence="2">
    <location>
        <begin position="432"/>
        <end position="521"/>
    </location>
</feature>
<gene>
    <name evidence="3" type="ORF">FIA58_006900</name>
</gene>
<feature type="non-terminal residue" evidence="3">
    <location>
        <position position="1006"/>
    </location>
</feature>
<dbReference type="InterPro" id="IPR036116">
    <property type="entry name" value="FN3_sf"/>
</dbReference>
<accession>A0ABX0IRI5</accession>
<reference evidence="3 4" key="3">
    <citation type="submission" date="2020-02" db="EMBL/GenBank/DDBJ databases">
        <title>Flavobacterium profundi sp. nov., isolated from a deep-sea seamount.</title>
        <authorList>
            <person name="Zhang D.-C."/>
        </authorList>
    </citation>
    <scope>NUCLEOTIDE SEQUENCE [LARGE SCALE GENOMIC DNA]</scope>
    <source>
        <strain evidence="3 4">EC11</strain>
    </source>
</reference>
<feature type="signal peptide" evidence="1">
    <location>
        <begin position="1"/>
        <end position="20"/>
    </location>
</feature>
<dbReference type="InterPro" id="IPR003961">
    <property type="entry name" value="FN3_dom"/>
</dbReference>
<protein>
    <recommendedName>
        <fullName evidence="2">Fibronectin type-III domain-containing protein</fullName>
    </recommendedName>
</protein>
<proteinExistence type="predicted"/>
<keyword evidence="1" id="KW-0732">Signal</keyword>
<dbReference type="SMART" id="SM00060">
    <property type="entry name" value="FN3"/>
    <property type="match status" value="4"/>
</dbReference>
<feature type="chain" id="PRO_5046324872" description="Fibronectin type-III domain-containing protein" evidence="1">
    <location>
        <begin position="21"/>
        <end position="1006"/>
    </location>
</feature>
<dbReference type="PROSITE" id="PS50853">
    <property type="entry name" value="FN3"/>
    <property type="match status" value="3"/>
</dbReference>
<dbReference type="Pfam" id="PF00041">
    <property type="entry name" value="fn3"/>
    <property type="match status" value="2"/>
</dbReference>
<keyword evidence="4" id="KW-1185">Reference proteome</keyword>
<evidence type="ECO:0000313" key="3">
    <source>
        <dbReference type="EMBL" id="NHN25399.1"/>
    </source>
</evidence>
<dbReference type="SUPFAM" id="SSF49265">
    <property type="entry name" value="Fibronectin type III"/>
    <property type="match status" value="3"/>
</dbReference>
<feature type="domain" description="Fibronectin type-III" evidence="2">
    <location>
        <begin position="175"/>
        <end position="269"/>
    </location>
</feature>
<dbReference type="Pfam" id="PF07675">
    <property type="entry name" value="Cleaved_Adhesin"/>
    <property type="match status" value="1"/>
</dbReference>
<dbReference type="InterPro" id="IPR011628">
    <property type="entry name" value="Cleaved_adhesin"/>
</dbReference>